<dbReference type="OrthoDB" id="273771at2759"/>
<dbReference type="Proteomes" id="UP000541444">
    <property type="component" value="Unassembled WGS sequence"/>
</dbReference>
<dbReference type="InterPro" id="IPR036322">
    <property type="entry name" value="WD40_repeat_dom_sf"/>
</dbReference>
<dbReference type="AlphaFoldDB" id="A0A7J7N1C0"/>
<dbReference type="PROSITE" id="PS50082">
    <property type="entry name" value="WD_REPEATS_2"/>
    <property type="match status" value="1"/>
</dbReference>
<name>A0A7J7N1C0_9MAGN</name>
<evidence type="ECO:0000256" key="1">
    <source>
        <dbReference type="PROSITE-ProRule" id="PRU00221"/>
    </source>
</evidence>
<dbReference type="InterPro" id="IPR001680">
    <property type="entry name" value="WD40_rpt"/>
</dbReference>
<keyword evidence="3" id="KW-1185">Reference proteome</keyword>
<dbReference type="InterPro" id="IPR044630">
    <property type="entry name" value="SPA1/2/3/4"/>
</dbReference>
<keyword evidence="1" id="KW-0853">WD repeat</keyword>
<dbReference type="Pfam" id="PF00400">
    <property type="entry name" value="WD40"/>
    <property type="match status" value="2"/>
</dbReference>
<proteinExistence type="predicted"/>
<protein>
    <submittedName>
        <fullName evidence="2">Uncharacterized protein</fullName>
    </submittedName>
</protein>
<reference evidence="2 3" key="1">
    <citation type="journal article" date="2020" name="IScience">
        <title>Genome Sequencing of the Endangered Kingdonia uniflora (Circaeasteraceae, Ranunculales) Reveals Potential Mechanisms of Evolutionary Specialization.</title>
        <authorList>
            <person name="Sun Y."/>
            <person name="Deng T."/>
            <person name="Zhang A."/>
            <person name="Moore M.J."/>
            <person name="Landis J.B."/>
            <person name="Lin N."/>
            <person name="Zhang H."/>
            <person name="Zhang X."/>
            <person name="Huang J."/>
            <person name="Zhang X."/>
            <person name="Sun H."/>
            <person name="Wang H."/>
        </authorList>
    </citation>
    <scope>NUCLEOTIDE SEQUENCE [LARGE SCALE GENOMIC DNA]</scope>
    <source>
        <strain evidence="2">TB1705</strain>
        <tissue evidence="2">Leaf</tissue>
    </source>
</reference>
<evidence type="ECO:0000313" key="3">
    <source>
        <dbReference type="Proteomes" id="UP000541444"/>
    </source>
</evidence>
<dbReference type="EMBL" id="JACGCM010001144">
    <property type="protein sequence ID" value="KAF6160936.1"/>
    <property type="molecule type" value="Genomic_DNA"/>
</dbReference>
<comment type="caution">
    <text evidence="2">The sequence shown here is derived from an EMBL/GenBank/DDBJ whole genome shotgun (WGS) entry which is preliminary data.</text>
</comment>
<dbReference type="PANTHER" id="PTHR44218">
    <property type="entry name" value="PROTEIN SPA1-RELATED 2"/>
    <property type="match status" value="1"/>
</dbReference>
<sequence>MGRTDKDLLQNRERWLPVQKEMNQNPDDRLRMFFDGLCKYARYSTFEVCETLRNADLLNSANIWDASTGQGFSQYAEHQKRAWSVDFSQLDPTKLASGNDDHSVKLWTINERKSVNTIRNVANVCCVQFSPHSANLAFGSADYKTYCHDLCNIKNPWCTLSSHGKAVSYI</sequence>
<dbReference type="SMART" id="SM00320">
    <property type="entry name" value="WD40"/>
    <property type="match status" value="2"/>
</dbReference>
<organism evidence="2 3">
    <name type="scientific">Kingdonia uniflora</name>
    <dbReference type="NCBI Taxonomy" id="39325"/>
    <lineage>
        <taxon>Eukaryota</taxon>
        <taxon>Viridiplantae</taxon>
        <taxon>Streptophyta</taxon>
        <taxon>Embryophyta</taxon>
        <taxon>Tracheophyta</taxon>
        <taxon>Spermatophyta</taxon>
        <taxon>Magnoliopsida</taxon>
        <taxon>Ranunculales</taxon>
        <taxon>Circaeasteraceae</taxon>
        <taxon>Kingdonia</taxon>
    </lineage>
</organism>
<dbReference type="GO" id="GO:0009640">
    <property type="term" value="P:photomorphogenesis"/>
    <property type="evidence" value="ECO:0007669"/>
    <property type="project" value="InterPro"/>
</dbReference>
<dbReference type="PANTHER" id="PTHR44218:SF6">
    <property type="entry name" value="PROTEIN SUPPRESSOR OF PHYA-105 1"/>
    <property type="match status" value="1"/>
</dbReference>
<accession>A0A7J7N1C0</accession>
<evidence type="ECO:0000313" key="2">
    <source>
        <dbReference type="EMBL" id="KAF6160936.1"/>
    </source>
</evidence>
<dbReference type="SUPFAM" id="SSF50978">
    <property type="entry name" value="WD40 repeat-like"/>
    <property type="match status" value="1"/>
</dbReference>
<dbReference type="InterPro" id="IPR015943">
    <property type="entry name" value="WD40/YVTN_repeat-like_dom_sf"/>
</dbReference>
<gene>
    <name evidence="2" type="ORF">GIB67_007577</name>
</gene>
<dbReference type="Gene3D" id="2.130.10.10">
    <property type="entry name" value="YVTN repeat-like/Quinoprotein amine dehydrogenase"/>
    <property type="match status" value="1"/>
</dbReference>
<feature type="repeat" description="WD" evidence="1">
    <location>
        <begin position="75"/>
        <end position="117"/>
    </location>
</feature>